<dbReference type="Pfam" id="PF04138">
    <property type="entry name" value="GtrA_DPMS_TM"/>
    <property type="match status" value="1"/>
</dbReference>
<accession>X0XUY8</accession>
<evidence type="ECO:0000256" key="1">
    <source>
        <dbReference type="ARBA" id="ARBA00004141"/>
    </source>
</evidence>
<evidence type="ECO:0000256" key="2">
    <source>
        <dbReference type="ARBA" id="ARBA00009399"/>
    </source>
</evidence>
<reference evidence="8" key="1">
    <citation type="journal article" date="2014" name="Front. Microbiol.">
        <title>High frequency of phylogenetically diverse reductive dehalogenase-homologous genes in deep subseafloor sedimentary metagenomes.</title>
        <authorList>
            <person name="Kawai M."/>
            <person name="Futagami T."/>
            <person name="Toyoda A."/>
            <person name="Takaki Y."/>
            <person name="Nishi S."/>
            <person name="Hori S."/>
            <person name="Arai W."/>
            <person name="Tsubouchi T."/>
            <person name="Morono Y."/>
            <person name="Uchiyama I."/>
            <person name="Ito T."/>
            <person name="Fujiyama A."/>
            <person name="Inagaki F."/>
            <person name="Takami H."/>
        </authorList>
    </citation>
    <scope>NUCLEOTIDE SEQUENCE</scope>
    <source>
        <strain evidence="8">Expedition CK06-06</strain>
    </source>
</reference>
<comment type="caution">
    <text evidence="8">The sequence shown here is derived from an EMBL/GenBank/DDBJ whole genome shotgun (WGS) entry which is preliminary data.</text>
</comment>
<sequence length="103" mass="11647">NLRIPLELSSPIAIESSILWNFMLNNVITFKNRNSQAGLMRKLMRFHVAAGLAGMVNYSILLFLVRGVGLWDIASNIIGIGFGVLINYLLNSRWTWKKQLKKG</sequence>
<name>X0XUY8_9ZZZZ</name>
<keyword evidence="4 6" id="KW-1133">Transmembrane helix</keyword>
<dbReference type="GO" id="GO:0000271">
    <property type="term" value="P:polysaccharide biosynthetic process"/>
    <property type="evidence" value="ECO:0007669"/>
    <property type="project" value="InterPro"/>
</dbReference>
<evidence type="ECO:0000259" key="7">
    <source>
        <dbReference type="Pfam" id="PF04138"/>
    </source>
</evidence>
<keyword evidence="3 6" id="KW-0812">Transmembrane</keyword>
<dbReference type="EMBL" id="BARS01050297">
    <property type="protein sequence ID" value="GAG47124.1"/>
    <property type="molecule type" value="Genomic_DNA"/>
</dbReference>
<organism evidence="8">
    <name type="scientific">marine sediment metagenome</name>
    <dbReference type="NCBI Taxonomy" id="412755"/>
    <lineage>
        <taxon>unclassified sequences</taxon>
        <taxon>metagenomes</taxon>
        <taxon>ecological metagenomes</taxon>
    </lineage>
</organism>
<dbReference type="PANTHER" id="PTHR38459">
    <property type="entry name" value="PROPHAGE BACTOPRENOL-LINKED GLUCOSE TRANSLOCASE HOMOLOG"/>
    <property type="match status" value="1"/>
</dbReference>
<dbReference type="GO" id="GO:0005886">
    <property type="term" value="C:plasma membrane"/>
    <property type="evidence" value="ECO:0007669"/>
    <property type="project" value="TreeGrafter"/>
</dbReference>
<evidence type="ECO:0000313" key="8">
    <source>
        <dbReference type="EMBL" id="GAG47124.1"/>
    </source>
</evidence>
<dbReference type="InterPro" id="IPR007267">
    <property type="entry name" value="GtrA_DPMS_TM"/>
</dbReference>
<feature type="transmembrane region" description="Helical" evidence="6">
    <location>
        <begin position="43"/>
        <end position="64"/>
    </location>
</feature>
<comment type="subcellular location">
    <subcellularLocation>
        <location evidence="1">Membrane</location>
        <topology evidence="1">Multi-pass membrane protein</topology>
    </subcellularLocation>
</comment>
<comment type="similarity">
    <text evidence="2">Belongs to the GtrA family.</text>
</comment>
<keyword evidence="5 6" id="KW-0472">Membrane</keyword>
<evidence type="ECO:0000256" key="3">
    <source>
        <dbReference type="ARBA" id="ARBA00022692"/>
    </source>
</evidence>
<dbReference type="InterPro" id="IPR051401">
    <property type="entry name" value="GtrA_CellWall_Glycosyl"/>
</dbReference>
<evidence type="ECO:0000256" key="5">
    <source>
        <dbReference type="ARBA" id="ARBA00023136"/>
    </source>
</evidence>
<feature type="non-terminal residue" evidence="8">
    <location>
        <position position="1"/>
    </location>
</feature>
<feature type="domain" description="GtrA/DPMS transmembrane" evidence="7">
    <location>
        <begin position="5"/>
        <end position="96"/>
    </location>
</feature>
<proteinExistence type="inferred from homology"/>
<evidence type="ECO:0000256" key="6">
    <source>
        <dbReference type="SAM" id="Phobius"/>
    </source>
</evidence>
<gene>
    <name evidence="8" type="ORF">S01H1_75112</name>
</gene>
<feature type="transmembrane region" description="Helical" evidence="6">
    <location>
        <begin position="70"/>
        <end position="90"/>
    </location>
</feature>
<dbReference type="PANTHER" id="PTHR38459:SF1">
    <property type="entry name" value="PROPHAGE BACTOPRENOL-LINKED GLUCOSE TRANSLOCASE HOMOLOG"/>
    <property type="match status" value="1"/>
</dbReference>
<evidence type="ECO:0000256" key="4">
    <source>
        <dbReference type="ARBA" id="ARBA00022989"/>
    </source>
</evidence>
<protein>
    <recommendedName>
        <fullName evidence="7">GtrA/DPMS transmembrane domain-containing protein</fullName>
    </recommendedName>
</protein>
<dbReference type="AlphaFoldDB" id="X0XUY8"/>